<sequence>MRAISKEGGLTLQRPYTKTAVDGGRTESNTLSIVLVFFDVRDKSIPVAIRRSMEELISSLQNELSKPLNLSIMYRDNPPIAQIEHRKDEFRRIMHGIDGSIKIGITEVGLWDPVPPSRYLYAIDCDNHASLLSLHRFRQESAGTEQLLQRLEKGIVKAFGMACGLYHCNDQGCFLTYHLGELDLDTNMYVCKRCRADFVHALQSLGAASCETAHREPRRVGGVIPIPAQS</sequence>
<keyword evidence="2" id="KW-1185">Reference proteome</keyword>
<organism evidence="1 2">
    <name type="scientific">Methanoculleus formosensis</name>
    <dbReference type="NCBI Taxonomy" id="2590886"/>
    <lineage>
        <taxon>Archaea</taxon>
        <taxon>Methanobacteriati</taxon>
        <taxon>Methanobacteriota</taxon>
        <taxon>Stenosarchaea group</taxon>
        <taxon>Methanomicrobia</taxon>
        <taxon>Methanomicrobiales</taxon>
        <taxon>Methanomicrobiaceae</taxon>
        <taxon>Methanoculleus</taxon>
    </lineage>
</organism>
<proteinExistence type="predicted"/>
<dbReference type="RefSeq" id="WP_261596704.1">
    <property type="nucleotide sequence ID" value="NZ_VHLL01000002.1"/>
</dbReference>
<dbReference type="AlphaFoldDB" id="A0A9E4ZHM7"/>
<dbReference type="GO" id="GO:0008237">
    <property type="term" value="F:metallopeptidase activity"/>
    <property type="evidence" value="ECO:0007669"/>
    <property type="project" value="InterPro"/>
</dbReference>
<dbReference type="EMBL" id="VHLL01000002">
    <property type="protein sequence ID" value="MCT8336638.1"/>
    <property type="molecule type" value="Genomic_DNA"/>
</dbReference>
<evidence type="ECO:0000313" key="1">
    <source>
        <dbReference type="EMBL" id="MCT8336638.1"/>
    </source>
</evidence>
<dbReference type="InterPro" id="IPR024079">
    <property type="entry name" value="MetalloPept_cat_dom_sf"/>
</dbReference>
<evidence type="ECO:0008006" key="3">
    <source>
        <dbReference type="Google" id="ProtNLM"/>
    </source>
</evidence>
<dbReference type="Gene3D" id="3.40.390.10">
    <property type="entry name" value="Collagenase (Catalytic Domain)"/>
    <property type="match status" value="1"/>
</dbReference>
<dbReference type="Proteomes" id="UP001065682">
    <property type="component" value="Unassembled WGS sequence"/>
</dbReference>
<protein>
    <recommendedName>
        <fullName evidence="3">Archaemetzincin</fullName>
    </recommendedName>
</protein>
<gene>
    <name evidence="1" type="ORF">FKB36_03785</name>
</gene>
<accession>A0A9E4ZHM7</accession>
<evidence type="ECO:0000313" key="2">
    <source>
        <dbReference type="Proteomes" id="UP001065682"/>
    </source>
</evidence>
<reference evidence="1" key="1">
    <citation type="submission" date="2019-06" db="EMBL/GenBank/DDBJ databases">
        <title>Methanoculleus strain from Tamsui River, Taipei, Taiwan.</title>
        <authorList>
            <person name="You Y.-T."/>
            <person name="Chen S.-C."/>
            <person name="Lai S.-J."/>
            <person name="Lee Y.-C."/>
            <person name="Lai M.-C."/>
        </authorList>
    </citation>
    <scope>NUCLEOTIDE SEQUENCE</scope>
    <source>
        <strain evidence="1">Afa-1</strain>
    </source>
</reference>
<comment type="caution">
    <text evidence="1">The sequence shown here is derived from an EMBL/GenBank/DDBJ whole genome shotgun (WGS) entry which is preliminary data.</text>
</comment>
<name>A0A9E4ZHM7_9EURY</name>